<proteinExistence type="predicted"/>
<evidence type="ECO:0000313" key="2">
    <source>
        <dbReference type="EMBL" id="KAL3639371.1"/>
    </source>
</evidence>
<sequence length="444" mass="51483">MRHPADSTAWKEFDKEYPGFAADPRNVRLALVTDGFNPFGNMSTSYSMWPVILAPLNLPPWDCMKDPFLFLSLLIPGKHSPGKDIDVYMRPLIDELKELFVEGADTFDVSGKNTFRMHTSILWTINDFPAYGDLSGWSTKRYMACPACNKGTYSVKLRNKICYMGHRRSLPKDHPWRKDRKHFNGKREDAEAPISLTGEDVLSQLEKLPTRIPGKHSNKNRKRGEEELNWTKRSILFELPYWSKLKLRNNLDVMHTEKNICESILGTLMNVEGKTKDTVKARIDLEDMKIRKELHLIKKNNDKYAMPAASYVMTKKERFLCGLKQSVRNKARPEGSVAEAYISKECLTFCSMYLKGIETRFKRDDRNNDMEFDDSLSIFAQKCRPVGATTFVNLYAEDFKSITWFVLQNCDEVEPFLKQHKEELVAAGCVNIEKQHKEQFRTWF</sequence>
<dbReference type="InterPro" id="IPR025452">
    <property type="entry name" value="DUF4218"/>
</dbReference>
<name>A0ABD3DEM5_9LAMI</name>
<dbReference type="Pfam" id="PF02992">
    <property type="entry name" value="Transposase_21"/>
    <property type="match status" value="1"/>
</dbReference>
<evidence type="ECO:0000313" key="3">
    <source>
        <dbReference type="Proteomes" id="UP001632038"/>
    </source>
</evidence>
<dbReference type="Pfam" id="PF13960">
    <property type="entry name" value="DUF4218"/>
    <property type="match status" value="1"/>
</dbReference>
<protein>
    <submittedName>
        <fullName evidence="2">THO complex subunit 7</fullName>
    </submittedName>
</protein>
<reference evidence="3" key="1">
    <citation type="journal article" date="2024" name="IScience">
        <title>Strigolactones Initiate the Formation of Haustorium-like Structures in Castilleja.</title>
        <authorList>
            <person name="Buerger M."/>
            <person name="Peterson D."/>
            <person name="Chory J."/>
        </authorList>
    </citation>
    <scope>NUCLEOTIDE SEQUENCE [LARGE SCALE GENOMIC DNA]</scope>
</reference>
<dbReference type="EMBL" id="JAVIJP010000018">
    <property type="protein sequence ID" value="KAL3639371.1"/>
    <property type="molecule type" value="Genomic_DNA"/>
</dbReference>
<accession>A0ABD3DEM5</accession>
<dbReference type="PANTHER" id="PTHR10775:SF185">
    <property type="entry name" value="OS08G0208400 PROTEIN"/>
    <property type="match status" value="1"/>
</dbReference>
<keyword evidence="3" id="KW-1185">Reference proteome</keyword>
<organism evidence="2 3">
    <name type="scientific">Castilleja foliolosa</name>
    <dbReference type="NCBI Taxonomy" id="1961234"/>
    <lineage>
        <taxon>Eukaryota</taxon>
        <taxon>Viridiplantae</taxon>
        <taxon>Streptophyta</taxon>
        <taxon>Embryophyta</taxon>
        <taxon>Tracheophyta</taxon>
        <taxon>Spermatophyta</taxon>
        <taxon>Magnoliopsida</taxon>
        <taxon>eudicotyledons</taxon>
        <taxon>Gunneridae</taxon>
        <taxon>Pentapetalae</taxon>
        <taxon>asterids</taxon>
        <taxon>lamiids</taxon>
        <taxon>Lamiales</taxon>
        <taxon>Orobanchaceae</taxon>
        <taxon>Pedicularideae</taxon>
        <taxon>Castillejinae</taxon>
        <taxon>Castilleja</taxon>
    </lineage>
</organism>
<dbReference type="Proteomes" id="UP001632038">
    <property type="component" value="Unassembled WGS sequence"/>
</dbReference>
<feature type="domain" description="DUF4218" evidence="1">
    <location>
        <begin position="300"/>
        <end position="367"/>
    </location>
</feature>
<dbReference type="InterPro" id="IPR004242">
    <property type="entry name" value="Transposase_21"/>
</dbReference>
<gene>
    <name evidence="2" type="primary">THOC7</name>
    <name evidence="2" type="ORF">CASFOL_017278</name>
</gene>
<comment type="caution">
    <text evidence="2">The sequence shown here is derived from an EMBL/GenBank/DDBJ whole genome shotgun (WGS) entry which is preliminary data.</text>
</comment>
<dbReference type="AlphaFoldDB" id="A0ABD3DEM5"/>
<evidence type="ECO:0000259" key="1">
    <source>
        <dbReference type="Pfam" id="PF13960"/>
    </source>
</evidence>
<dbReference type="PANTHER" id="PTHR10775">
    <property type="entry name" value="OS08G0208400 PROTEIN"/>
    <property type="match status" value="1"/>
</dbReference>